<organism evidence="7 8">
    <name type="scientific">Eutrema salsugineum</name>
    <name type="common">Saltwater cress</name>
    <name type="synonym">Sisymbrium salsugineum</name>
    <dbReference type="NCBI Taxonomy" id="72664"/>
    <lineage>
        <taxon>Eukaryota</taxon>
        <taxon>Viridiplantae</taxon>
        <taxon>Streptophyta</taxon>
        <taxon>Embryophyta</taxon>
        <taxon>Tracheophyta</taxon>
        <taxon>Spermatophyta</taxon>
        <taxon>Magnoliopsida</taxon>
        <taxon>eudicotyledons</taxon>
        <taxon>Gunneridae</taxon>
        <taxon>Pentapetalae</taxon>
        <taxon>rosids</taxon>
        <taxon>malvids</taxon>
        <taxon>Brassicales</taxon>
        <taxon>Brassicaceae</taxon>
        <taxon>Eutremeae</taxon>
        <taxon>Eutrema</taxon>
    </lineage>
</organism>
<keyword evidence="8" id="KW-1185">Reference proteome</keyword>
<evidence type="ECO:0000256" key="2">
    <source>
        <dbReference type="ARBA" id="ARBA00022529"/>
    </source>
</evidence>
<evidence type="ECO:0000256" key="6">
    <source>
        <dbReference type="SAM" id="SignalP"/>
    </source>
</evidence>
<feature type="chain" id="PRO_5004722842" description="Knottin scorpion toxin-like domain-containing protein" evidence="6">
    <location>
        <begin position="23"/>
        <end position="69"/>
    </location>
</feature>
<dbReference type="Gramene" id="ESQ43965">
    <property type="protein sequence ID" value="ESQ43965"/>
    <property type="gene ID" value="EUTSA_v10006468mg"/>
</dbReference>
<evidence type="ECO:0000313" key="7">
    <source>
        <dbReference type="EMBL" id="ESQ43965.1"/>
    </source>
</evidence>
<name>V4L107_EUTSA</name>
<gene>
    <name evidence="7" type="ORF">EUTSA_v10006468mg</name>
</gene>
<evidence type="ECO:0000256" key="4">
    <source>
        <dbReference type="ARBA" id="ARBA00022821"/>
    </source>
</evidence>
<sequence length="69" mass="7788">MTKATVFSIFLIILVLDKRTRNVPYDLLIKTDCEPAACTNLCTLKWKGNGACFQNVHVYSCLCTFPCQI</sequence>
<evidence type="ECO:0000256" key="1">
    <source>
        <dbReference type="ARBA" id="ARBA00006722"/>
    </source>
</evidence>
<dbReference type="Pfam" id="PF07333">
    <property type="entry name" value="SLR1-BP"/>
    <property type="match status" value="1"/>
</dbReference>
<keyword evidence="5" id="KW-1015">Disulfide bond</keyword>
<comment type="similarity">
    <text evidence="1">Belongs to the DEFL family.</text>
</comment>
<dbReference type="AlphaFoldDB" id="V4L107"/>
<keyword evidence="2" id="KW-0929">Antimicrobial</keyword>
<proteinExistence type="inferred from homology"/>
<keyword evidence="4" id="KW-0611">Plant defense</keyword>
<feature type="signal peptide" evidence="6">
    <location>
        <begin position="1"/>
        <end position="22"/>
    </location>
</feature>
<dbReference type="KEGG" id="eus:EUTSA_v10006468mg"/>
<evidence type="ECO:0000313" key="8">
    <source>
        <dbReference type="Proteomes" id="UP000030689"/>
    </source>
</evidence>
<protein>
    <recommendedName>
        <fullName evidence="9">Knottin scorpion toxin-like domain-containing protein</fullName>
    </recommendedName>
</protein>
<evidence type="ECO:0000256" key="5">
    <source>
        <dbReference type="ARBA" id="ARBA00023157"/>
    </source>
</evidence>
<reference evidence="7 8" key="1">
    <citation type="journal article" date="2013" name="Front. Plant Sci.">
        <title>The Reference Genome of the Halophytic Plant Eutrema salsugineum.</title>
        <authorList>
            <person name="Yang R."/>
            <person name="Jarvis D.E."/>
            <person name="Chen H."/>
            <person name="Beilstein M.A."/>
            <person name="Grimwood J."/>
            <person name="Jenkins J."/>
            <person name="Shu S."/>
            <person name="Prochnik S."/>
            <person name="Xin M."/>
            <person name="Ma C."/>
            <person name="Schmutz J."/>
            <person name="Wing R.A."/>
            <person name="Mitchell-Olds T."/>
            <person name="Schumaker K.S."/>
            <person name="Wang X."/>
        </authorList>
    </citation>
    <scope>NUCLEOTIDE SEQUENCE [LARGE SCALE GENOMIC DNA]</scope>
</reference>
<keyword evidence="3" id="KW-0295">Fungicide</keyword>
<dbReference type="OMA" id="QQKWKGS"/>
<dbReference type="GO" id="GO:0031640">
    <property type="term" value="P:killing of cells of another organism"/>
    <property type="evidence" value="ECO:0007669"/>
    <property type="project" value="UniProtKB-KW"/>
</dbReference>
<dbReference type="Proteomes" id="UP000030689">
    <property type="component" value="Unassembled WGS sequence"/>
</dbReference>
<evidence type="ECO:0000256" key="3">
    <source>
        <dbReference type="ARBA" id="ARBA00022577"/>
    </source>
</evidence>
<accession>V4L107</accession>
<dbReference type="EMBL" id="KI517455">
    <property type="protein sequence ID" value="ESQ43965.1"/>
    <property type="molecule type" value="Genomic_DNA"/>
</dbReference>
<keyword evidence="6" id="KW-0732">Signal</keyword>
<dbReference type="InterPro" id="IPR010851">
    <property type="entry name" value="DEFL"/>
</dbReference>
<evidence type="ECO:0008006" key="9">
    <source>
        <dbReference type="Google" id="ProtNLM"/>
    </source>
</evidence>
<dbReference type="GO" id="GO:0050832">
    <property type="term" value="P:defense response to fungus"/>
    <property type="evidence" value="ECO:0007669"/>
    <property type="project" value="UniProtKB-KW"/>
</dbReference>